<evidence type="ECO:0000313" key="23">
    <source>
        <dbReference type="EMBL" id="MBZ5736814.1"/>
    </source>
</evidence>
<accession>A0ABS7U7G1</accession>
<keyword evidence="4" id="KW-0132">Cell division</keyword>
<evidence type="ECO:0000256" key="11">
    <source>
        <dbReference type="ARBA" id="ARBA00023136"/>
    </source>
</evidence>
<evidence type="ECO:0000256" key="19">
    <source>
        <dbReference type="ARBA" id="ARBA00044770"/>
    </source>
</evidence>
<evidence type="ECO:0000256" key="2">
    <source>
        <dbReference type="ARBA" id="ARBA00004752"/>
    </source>
</evidence>
<comment type="similarity">
    <text evidence="16">Belongs to the SEDS family. FtsW subfamily.</text>
</comment>
<evidence type="ECO:0000256" key="12">
    <source>
        <dbReference type="ARBA" id="ARBA00023306"/>
    </source>
</evidence>
<dbReference type="PANTHER" id="PTHR30474">
    <property type="entry name" value="CELL CYCLE PROTEIN"/>
    <property type="match status" value="1"/>
</dbReference>
<name>A0ABS7U7G1_9ACTN</name>
<protein>
    <recommendedName>
        <fullName evidence="17">Probable peptidoglycan glycosyltransferase FtsW</fullName>
        <ecNumber evidence="19">2.4.99.28</ecNumber>
    </recommendedName>
    <alternativeName>
        <fullName evidence="18">Cell division protein FtsW</fullName>
    </alternativeName>
    <alternativeName>
        <fullName evidence="15">Cell wall polymerase</fullName>
    </alternativeName>
    <alternativeName>
        <fullName evidence="14">Peptidoglycan polymerase</fullName>
    </alternativeName>
</protein>
<feature type="transmembrane region" description="Helical" evidence="22">
    <location>
        <begin position="298"/>
        <end position="318"/>
    </location>
</feature>
<evidence type="ECO:0000256" key="7">
    <source>
        <dbReference type="ARBA" id="ARBA00022692"/>
    </source>
</evidence>
<evidence type="ECO:0000256" key="16">
    <source>
        <dbReference type="ARBA" id="ARBA00038053"/>
    </source>
</evidence>
<feature type="transmembrane region" description="Helical" evidence="22">
    <location>
        <begin position="212"/>
        <end position="229"/>
    </location>
</feature>
<comment type="caution">
    <text evidence="23">The sequence shown here is derived from an EMBL/GenBank/DDBJ whole genome shotgun (WGS) entry which is preliminary data.</text>
</comment>
<keyword evidence="12" id="KW-0131">Cell cycle</keyword>
<dbReference type="InterPro" id="IPR001182">
    <property type="entry name" value="FtsW/RodA"/>
</dbReference>
<evidence type="ECO:0000256" key="9">
    <source>
        <dbReference type="ARBA" id="ARBA00022984"/>
    </source>
</evidence>
<evidence type="ECO:0000256" key="6">
    <source>
        <dbReference type="ARBA" id="ARBA00022679"/>
    </source>
</evidence>
<feature type="transmembrane region" description="Helical" evidence="22">
    <location>
        <begin position="101"/>
        <end position="123"/>
    </location>
</feature>
<feature type="transmembrane region" description="Helical" evidence="22">
    <location>
        <begin position="135"/>
        <end position="156"/>
    </location>
</feature>
<evidence type="ECO:0000256" key="21">
    <source>
        <dbReference type="ARBA" id="ARBA00049966"/>
    </source>
</evidence>
<dbReference type="Pfam" id="PF01098">
    <property type="entry name" value="FTSW_RODA_SPOVE"/>
    <property type="match status" value="1"/>
</dbReference>
<evidence type="ECO:0000256" key="17">
    <source>
        <dbReference type="ARBA" id="ARBA00041185"/>
    </source>
</evidence>
<dbReference type="RefSeq" id="WP_224121184.1">
    <property type="nucleotide sequence ID" value="NZ_JAIQZJ010000001.1"/>
</dbReference>
<keyword evidence="24" id="KW-1185">Reference proteome</keyword>
<proteinExistence type="inferred from homology"/>
<evidence type="ECO:0000256" key="15">
    <source>
        <dbReference type="ARBA" id="ARBA00033270"/>
    </source>
</evidence>
<evidence type="ECO:0000313" key="24">
    <source>
        <dbReference type="Proteomes" id="UP000780875"/>
    </source>
</evidence>
<sequence>MTTADPFEHSRRRPAVLGWYAAARQALDRPLTSYYLLLGASTLLLVIGLIMVLSASSVYSYQENNGDSYAVVKRQLMWVLLGVPFAFVASRIHYGFLRRFAWVSLFVSIVLLALTQTGLGVTVNGNTNWLGVGPFVIQPAEIAKLSIVLWAAHIYARKEKRLDSFHEVMMPVVPGLMAVIALVVLGHDLGTALVLFAILLAMLWVVGAPARLFTASLTVIGVVALYLASTSSERRERLTNFADPFKDFHNAGWQPAHGLYALSHGGVFGQGIGASQQKWGNLPEAHTDFIFAVLGEELGLVGTLLVISLFLTIAYAAVRVASRTQEPFVRYMTFGIVVWLLGQMIINVGMVLALLPVIGIPLPLVSYGGSALVPSLVALGLLIGFARREPEAARALAQRKKARSAGLSAGSPSSS</sequence>
<keyword evidence="8" id="KW-0133">Cell shape</keyword>
<organism evidence="23 24">
    <name type="scientific">Nocardioides mangrovi</name>
    <dbReference type="NCBI Taxonomy" id="2874580"/>
    <lineage>
        <taxon>Bacteria</taxon>
        <taxon>Bacillati</taxon>
        <taxon>Actinomycetota</taxon>
        <taxon>Actinomycetes</taxon>
        <taxon>Propionibacteriales</taxon>
        <taxon>Nocardioidaceae</taxon>
        <taxon>Nocardioides</taxon>
    </lineage>
</organism>
<reference evidence="23 24" key="1">
    <citation type="submission" date="2021-09" db="EMBL/GenBank/DDBJ databases">
        <title>Whole genome sequence of Nocardioides sp. GBK3QG-3.</title>
        <authorList>
            <person name="Tuo L."/>
        </authorList>
    </citation>
    <scope>NUCLEOTIDE SEQUENCE [LARGE SCALE GENOMIC DNA]</scope>
    <source>
        <strain evidence="23 24">GBK3QG-3</strain>
    </source>
</reference>
<evidence type="ECO:0000256" key="1">
    <source>
        <dbReference type="ARBA" id="ARBA00004651"/>
    </source>
</evidence>
<feature type="transmembrane region" description="Helical" evidence="22">
    <location>
        <begin position="191"/>
        <end position="207"/>
    </location>
</feature>
<feature type="transmembrane region" description="Helical" evidence="22">
    <location>
        <begin position="330"/>
        <end position="358"/>
    </location>
</feature>
<evidence type="ECO:0000256" key="8">
    <source>
        <dbReference type="ARBA" id="ARBA00022960"/>
    </source>
</evidence>
<evidence type="ECO:0000256" key="13">
    <source>
        <dbReference type="ARBA" id="ARBA00023316"/>
    </source>
</evidence>
<evidence type="ECO:0000256" key="20">
    <source>
        <dbReference type="ARBA" id="ARBA00049902"/>
    </source>
</evidence>
<dbReference type="EMBL" id="JAIQZJ010000001">
    <property type="protein sequence ID" value="MBZ5736814.1"/>
    <property type="molecule type" value="Genomic_DNA"/>
</dbReference>
<dbReference type="Proteomes" id="UP000780875">
    <property type="component" value="Unassembled WGS sequence"/>
</dbReference>
<feature type="transmembrane region" description="Helical" evidence="22">
    <location>
        <begin position="168"/>
        <end position="185"/>
    </location>
</feature>
<keyword evidence="7 22" id="KW-0812">Transmembrane</keyword>
<comment type="subcellular location">
    <subcellularLocation>
        <location evidence="1">Cell membrane</location>
        <topology evidence="1">Multi-pass membrane protein</topology>
    </subcellularLocation>
</comment>
<evidence type="ECO:0000256" key="18">
    <source>
        <dbReference type="ARBA" id="ARBA00041418"/>
    </source>
</evidence>
<keyword evidence="5" id="KW-0328">Glycosyltransferase</keyword>
<keyword evidence="3" id="KW-1003">Cell membrane</keyword>
<evidence type="ECO:0000256" key="22">
    <source>
        <dbReference type="SAM" id="Phobius"/>
    </source>
</evidence>
<keyword evidence="9" id="KW-0573">Peptidoglycan synthesis</keyword>
<evidence type="ECO:0000256" key="5">
    <source>
        <dbReference type="ARBA" id="ARBA00022676"/>
    </source>
</evidence>
<dbReference type="NCBIfam" id="TIGR02614">
    <property type="entry name" value="ftsW"/>
    <property type="match status" value="1"/>
</dbReference>
<keyword evidence="10 22" id="KW-1133">Transmembrane helix</keyword>
<keyword evidence="13" id="KW-0961">Cell wall biogenesis/degradation</keyword>
<dbReference type="InterPro" id="IPR013437">
    <property type="entry name" value="FtsW"/>
</dbReference>
<evidence type="ECO:0000256" key="4">
    <source>
        <dbReference type="ARBA" id="ARBA00022618"/>
    </source>
</evidence>
<feature type="transmembrane region" description="Helical" evidence="22">
    <location>
        <begin position="34"/>
        <end position="55"/>
    </location>
</feature>
<dbReference type="PANTHER" id="PTHR30474:SF2">
    <property type="entry name" value="PEPTIDOGLYCAN GLYCOSYLTRANSFERASE FTSW-RELATED"/>
    <property type="match status" value="1"/>
</dbReference>
<comment type="function">
    <text evidence="21">Peptidoglycan polymerase that is essential for cell division.</text>
</comment>
<evidence type="ECO:0000256" key="10">
    <source>
        <dbReference type="ARBA" id="ARBA00022989"/>
    </source>
</evidence>
<keyword evidence="11 22" id="KW-0472">Membrane</keyword>
<comment type="pathway">
    <text evidence="2">Cell wall biogenesis; peptidoglycan biosynthesis.</text>
</comment>
<evidence type="ECO:0000256" key="3">
    <source>
        <dbReference type="ARBA" id="ARBA00022475"/>
    </source>
</evidence>
<feature type="transmembrane region" description="Helical" evidence="22">
    <location>
        <begin position="364"/>
        <end position="386"/>
    </location>
</feature>
<dbReference type="EC" id="2.4.99.28" evidence="19"/>
<feature type="transmembrane region" description="Helical" evidence="22">
    <location>
        <begin position="75"/>
        <end position="94"/>
    </location>
</feature>
<evidence type="ECO:0000256" key="14">
    <source>
        <dbReference type="ARBA" id="ARBA00032370"/>
    </source>
</evidence>
<keyword evidence="6" id="KW-0808">Transferase</keyword>
<gene>
    <name evidence="23" type="primary">ftsW</name>
    <name evidence="23" type="ORF">K8U61_01470</name>
</gene>
<comment type="catalytic activity">
    <reaction evidence="20">
        <text>[GlcNAc-(1-&gt;4)-Mur2Ac(oyl-L-Ala-gamma-D-Glu-L-Lys-D-Ala-D-Ala)](n)-di-trans,octa-cis-undecaprenyl diphosphate + beta-D-GlcNAc-(1-&gt;4)-Mur2Ac(oyl-L-Ala-gamma-D-Glu-L-Lys-D-Ala-D-Ala)-di-trans,octa-cis-undecaprenyl diphosphate = [GlcNAc-(1-&gt;4)-Mur2Ac(oyl-L-Ala-gamma-D-Glu-L-Lys-D-Ala-D-Ala)](n+1)-di-trans,octa-cis-undecaprenyl diphosphate + di-trans,octa-cis-undecaprenyl diphosphate + H(+)</text>
        <dbReference type="Rhea" id="RHEA:23708"/>
        <dbReference type="Rhea" id="RHEA-COMP:9602"/>
        <dbReference type="Rhea" id="RHEA-COMP:9603"/>
        <dbReference type="ChEBI" id="CHEBI:15378"/>
        <dbReference type="ChEBI" id="CHEBI:58405"/>
        <dbReference type="ChEBI" id="CHEBI:60033"/>
        <dbReference type="ChEBI" id="CHEBI:78435"/>
        <dbReference type="EC" id="2.4.99.28"/>
    </reaction>
</comment>